<feature type="transmembrane region" description="Helical" evidence="1">
    <location>
        <begin position="75"/>
        <end position="94"/>
    </location>
</feature>
<keyword evidence="3" id="KW-1185">Reference proteome</keyword>
<dbReference type="Proteomes" id="UP001429357">
    <property type="component" value="Unassembled WGS sequence"/>
</dbReference>
<keyword evidence="1" id="KW-0812">Transmembrane</keyword>
<evidence type="ECO:0000256" key="1">
    <source>
        <dbReference type="SAM" id="Phobius"/>
    </source>
</evidence>
<name>A0ABV0F489_9ENTE</name>
<feature type="transmembrane region" description="Helical" evidence="1">
    <location>
        <begin position="12"/>
        <end position="30"/>
    </location>
</feature>
<feature type="transmembrane region" description="Helical" evidence="1">
    <location>
        <begin position="106"/>
        <end position="125"/>
    </location>
</feature>
<dbReference type="EMBL" id="MAEI02000001">
    <property type="protein sequence ID" value="MEO1782885.1"/>
    <property type="molecule type" value="Genomic_DNA"/>
</dbReference>
<reference evidence="2 3" key="2">
    <citation type="submission" date="2024-02" db="EMBL/GenBank/DDBJ databases">
        <title>The Genome Sequence of Enterococcus diestrammenae JM9A.</title>
        <authorList>
            <person name="Earl A."/>
            <person name="Manson A."/>
            <person name="Gilmore M."/>
            <person name="Sanders J."/>
            <person name="Shea T."/>
            <person name="Howe W."/>
            <person name="Livny J."/>
            <person name="Cuomo C."/>
            <person name="Neafsey D."/>
            <person name="Birren B."/>
        </authorList>
    </citation>
    <scope>NUCLEOTIDE SEQUENCE [LARGE SCALE GENOMIC DNA]</scope>
    <source>
        <strain evidence="2 3">JM9A</strain>
    </source>
</reference>
<feature type="transmembrane region" description="Helical" evidence="1">
    <location>
        <begin position="36"/>
        <end position="54"/>
    </location>
</feature>
<accession>A0ABV0F489</accession>
<evidence type="ECO:0000313" key="2">
    <source>
        <dbReference type="EMBL" id="MEO1782885.1"/>
    </source>
</evidence>
<keyword evidence="1" id="KW-0472">Membrane</keyword>
<evidence type="ECO:0008006" key="4">
    <source>
        <dbReference type="Google" id="ProtNLM"/>
    </source>
</evidence>
<protein>
    <recommendedName>
        <fullName evidence="4">Integral membrane protein</fullName>
    </recommendedName>
</protein>
<sequence>MMKIIQTMVSRLYPVVLGAGIAYILFQPNSRFFLNPFYWIALLISAFLVAFRQRKNPVKPPRSQDERYVQKSNQLLTYWTLTALTIATWLLVMVANQGTNVIPISYFAYGVVAYVAGWIVIELYIHFVP</sequence>
<reference evidence="3" key="1">
    <citation type="submission" date="2016-06" db="EMBL/GenBank/DDBJ databases">
        <title>Four novel species of enterococci isolated from chicken manure.</title>
        <authorList>
            <person name="Van Tyne D."/>
        </authorList>
    </citation>
    <scope>NUCLEOTIDE SEQUENCE [LARGE SCALE GENOMIC DNA]</scope>
    <source>
        <strain evidence="3">JM9A</strain>
    </source>
</reference>
<organism evidence="2 3">
    <name type="scientific">Enterococcus diestrammenae</name>
    <dbReference type="NCBI Taxonomy" id="1155073"/>
    <lineage>
        <taxon>Bacteria</taxon>
        <taxon>Bacillati</taxon>
        <taxon>Bacillota</taxon>
        <taxon>Bacilli</taxon>
        <taxon>Lactobacillales</taxon>
        <taxon>Enterococcaceae</taxon>
        <taxon>Enterococcus</taxon>
    </lineage>
</organism>
<comment type="caution">
    <text evidence="2">The sequence shown here is derived from an EMBL/GenBank/DDBJ whole genome shotgun (WGS) entry which is preliminary data.</text>
</comment>
<evidence type="ECO:0000313" key="3">
    <source>
        <dbReference type="Proteomes" id="UP001429357"/>
    </source>
</evidence>
<gene>
    <name evidence="2" type="ORF">BAU18_002502</name>
</gene>
<keyword evidence="1" id="KW-1133">Transmembrane helix</keyword>
<proteinExistence type="predicted"/>